<reference evidence="8" key="1">
    <citation type="submission" date="2015-04" db="EMBL/GenBank/DDBJ databases">
        <title>The genome sequence of the plant pathogenic Rhizarian Plasmodiophora brassicae reveals insights in its biotrophic life cycle and the origin of chitin synthesis.</title>
        <authorList>
            <person name="Schwelm A."/>
            <person name="Fogelqvist J."/>
            <person name="Knaust A."/>
            <person name="Julke S."/>
            <person name="Lilja T."/>
            <person name="Dhandapani V."/>
            <person name="Bonilla-Rosso G."/>
            <person name="Karlsson M."/>
            <person name="Shevchenko A."/>
            <person name="Choi S.R."/>
            <person name="Kim H.G."/>
            <person name="Park J.Y."/>
            <person name="Lim Y.P."/>
            <person name="Ludwig-Muller J."/>
            <person name="Dixelius C."/>
        </authorList>
    </citation>
    <scope>NUCLEOTIDE SEQUENCE</scope>
    <source>
        <tissue evidence="8">Potato root galls</tissue>
    </source>
</reference>
<evidence type="ECO:0000256" key="7">
    <source>
        <dbReference type="SAM" id="MobiDB-lite"/>
    </source>
</evidence>
<evidence type="ECO:0000256" key="4">
    <source>
        <dbReference type="ARBA" id="ARBA00022723"/>
    </source>
</evidence>
<proteinExistence type="inferred from homology"/>
<protein>
    <recommendedName>
        <fullName evidence="9">2-(3-amino-3-carboxypropyl)histidine synthase</fullName>
    </recommendedName>
</protein>
<dbReference type="InterPro" id="IPR016435">
    <property type="entry name" value="DPH1/DPH2"/>
</dbReference>
<dbReference type="GO" id="GO:0046872">
    <property type="term" value="F:metal ion binding"/>
    <property type="evidence" value="ECO:0007669"/>
    <property type="project" value="UniProtKB-KW"/>
</dbReference>
<comment type="cofactor">
    <cofactor evidence="1">
        <name>[4Fe-4S] cluster</name>
        <dbReference type="ChEBI" id="CHEBI:49883"/>
    </cofactor>
</comment>
<dbReference type="PANTHER" id="PTHR10762">
    <property type="entry name" value="DIPHTHAMIDE BIOSYNTHESIS PROTEIN"/>
    <property type="match status" value="1"/>
</dbReference>
<evidence type="ECO:0000256" key="5">
    <source>
        <dbReference type="ARBA" id="ARBA00023004"/>
    </source>
</evidence>
<evidence type="ECO:0000256" key="3">
    <source>
        <dbReference type="ARBA" id="ARBA00006179"/>
    </source>
</evidence>
<dbReference type="GO" id="GO:0051536">
    <property type="term" value="F:iron-sulfur cluster binding"/>
    <property type="evidence" value="ECO:0007669"/>
    <property type="project" value="UniProtKB-KW"/>
</dbReference>
<dbReference type="AlphaFoldDB" id="A0A0H5QGF6"/>
<evidence type="ECO:0000256" key="6">
    <source>
        <dbReference type="ARBA" id="ARBA00023014"/>
    </source>
</evidence>
<sequence length="451" mass="49484">MTAQSSVSPSDDDSVTQHGSPLYKDIAEDETLFRHYFDVESTVEFVRNYSLKRLALQVPDYLTWASARLAALLKVETGSEAFILADSTFSDCCVDEIAAEHINSDGIVHYGYRACLSQTSRLPVHHVFGSLPIDVDAFIDAWSSLLHLTGDVVVFADLHFMPSLVSINDRLPSNVQLATIGNRCAGYDFSGTPSALVHIGNDDNIRTVMSLHFSHARMFVYEPNSRSANTPGIVEVNPERSRALMRRRRYLIEKVKDSSVIGIVVGTLAVSGYLDCIAHLRHVIRQSGRKSYTLAVGRPNVPKLANFTSIDIFVMVSCPLSSIIDSFEYTADIVTPVEIEMALSRAYPSERPYTTDFHAILDTTNHVLNRHDRAGTTSECDDEAEVPRFSLITGKLVSNSAGSSLLPNELNTVAVVSEQRTFTGLDPQIGCTPIVPAAPGQSGIPSAYRQI</sequence>
<dbReference type="EMBL" id="HACM01000684">
    <property type="protein sequence ID" value="CRZ01126.1"/>
    <property type="molecule type" value="Transcribed_RNA"/>
</dbReference>
<evidence type="ECO:0000313" key="8">
    <source>
        <dbReference type="EMBL" id="CRZ01128.1"/>
    </source>
</evidence>
<dbReference type="Gene3D" id="3.40.50.11860">
    <property type="entry name" value="Diphthamide synthesis DPH1/DPH2 domain 3"/>
    <property type="match status" value="1"/>
</dbReference>
<dbReference type="EMBL" id="HACM01000686">
    <property type="protein sequence ID" value="CRZ01128.1"/>
    <property type="molecule type" value="Transcribed_RNA"/>
</dbReference>
<keyword evidence="5" id="KW-0408">Iron</keyword>
<organism evidence="8">
    <name type="scientific">Spongospora subterranea</name>
    <dbReference type="NCBI Taxonomy" id="70186"/>
    <lineage>
        <taxon>Eukaryota</taxon>
        <taxon>Sar</taxon>
        <taxon>Rhizaria</taxon>
        <taxon>Endomyxa</taxon>
        <taxon>Phytomyxea</taxon>
        <taxon>Plasmodiophorida</taxon>
        <taxon>Plasmodiophoridae</taxon>
        <taxon>Spongospora</taxon>
    </lineage>
</organism>
<dbReference type="UniPathway" id="UPA00559"/>
<dbReference type="PANTHER" id="PTHR10762:SF2">
    <property type="entry name" value="2-(3-AMINO-3-CARBOXYPROPYL)HISTIDINE SYNTHASE SUBUNIT 2"/>
    <property type="match status" value="1"/>
</dbReference>
<dbReference type="Pfam" id="PF01866">
    <property type="entry name" value="Diphthamide_syn"/>
    <property type="match status" value="1"/>
</dbReference>
<dbReference type="FunFam" id="3.40.50.11860:FF:000001">
    <property type="entry name" value="2-(3-amino-3-carboxypropyl)histidine synthase subunit 2"/>
    <property type="match status" value="1"/>
</dbReference>
<dbReference type="InterPro" id="IPR042265">
    <property type="entry name" value="DPH1/DPH2_3"/>
</dbReference>
<dbReference type="SFLD" id="SFLDG01121">
    <property type="entry name" value="Diphthamide_biosynthesis"/>
    <property type="match status" value="1"/>
</dbReference>
<evidence type="ECO:0000256" key="1">
    <source>
        <dbReference type="ARBA" id="ARBA00001966"/>
    </source>
</evidence>
<comment type="pathway">
    <text evidence="2">Protein modification; peptidyl-diphthamide biosynthesis.</text>
</comment>
<dbReference type="NCBIfam" id="TIGR00322">
    <property type="entry name" value="diphth2_R"/>
    <property type="match status" value="1"/>
</dbReference>
<comment type="similarity">
    <text evidence="3">Belongs to the DPH1/DPH2 family. DPH2 subfamily.</text>
</comment>
<dbReference type="GO" id="GO:0017183">
    <property type="term" value="P:protein histidyl modification to diphthamide"/>
    <property type="evidence" value="ECO:0007669"/>
    <property type="project" value="UniProtKB-UniPathway"/>
</dbReference>
<evidence type="ECO:0000256" key="2">
    <source>
        <dbReference type="ARBA" id="ARBA00005156"/>
    </source>
</evidence>
<dbReference type="InterPro" id="IPR042263">
    <property type="entry name" value="DPH1/DPH2_1"/>
</dbReference>
<keyword evidence="6" id="KW-0411">Iron-sulfur</keyword>
<dbReference type="Gene3D" id="3.40.50.11840">
    <property type="entry name" value="Diphthamide synthesis DPH1/DPH2 domain 1"/>
    <property type="match status" value="1"/>
</dbReference>
<dbReference type="GO" id="GO:0090560">
    <property type="term" value="F:2-(3-amino-3-carboxypropyl)histidine synthase activity"/>
    <property type="evidence" value="ECO:0007669"/>
    <property type="project" value="InterPro"/>
</dbReference>
<keyword evidence="4" id="KW-0479">Metal-binding</keyword>
<accession>A0A0H5QGF6</accession>
<evidence type="ECO:0008006" key="9">
    <source>
        <dbReference type="Google" id="ProtNLM"/>
    </source>
</evidence>
<feature type="region of interest" description="Disordered" evidence="7">
    <location>
        <begin position="1"/>
        <end position="20"/>
    </location>
</feature>
<name>A0A0H5QGF6_9EUKA</name>
<dbReference type="SFLD" id="SFLDS00032">
    <property type="entry name" value="Radical_SAM_3-amino-3-carboxyp"/>
    <property type="match status" value="1"/>
</dbReference>